<feature type="transmembrane region" description="Helical" evidence="7">
    <location>
        <begin position="303"/>
        <end position="325"/>
    </location>
</feature>
<proteinExistence type="predicted"/>
<evidence type="ECO:0000256" key="7">
    <source>
        <dbReference type="SAM" id="Phobius"/>
    </source>
</evidence>
<sequence>MVYVLLICLFALLALSVPIAVAIGLSSVIAIIFAGNIPLDVLAQKTFTSIDSFPLMAIPFFILAGTLMEKGGIAKRLIRFSNSLVGSLTGGLGMVVVVTSMFFAAISGSGVATTAALGSILIPAMIKKGYDRSYAGALQAISGELGVIIPPSVSMILFGVATGVSIGDLFLAGIIPGILIGASLILMVFIISKRRGYKGESNIPKGEVLAAFKDALLALFMPIIILGGIYGGVFTPTEAAAVAVAYSFIVGFFIYKEIKVKDLVAILSKSMITTSIVMFIIANAGLFSFILTREGIPQKVATFFSEVTASPIVFLLIINILLLIIGMFFDGGIAIIILAPLLTPAAVALGIDPVHFGIIMITNLAIGMCTPPLGVNLFVACQIANIRLDQITKAILPFLAIMIIDVLLISYLPQLSLFLVELFK</sequence>
<evidence type="ECO:0000313" key="10">
    <source>
        <dbReference type="Proteomes" id="UP000429595"/>
    </source>
</evidence>
<evidence type="ECO:0000256" key="1">
    <source>
        <dbReference type="ARBA" id="ARBA00004429"/>
    </source>
</evidence>
<feature type="domain" description="TRAP C4-dicarboxylate transport system permease DctM subunit" evidence="8">
    <location>
        <begin position="6"/>
        <end position="415"/>
    </location>
</feature>
<dbReference type="AlphaFoldDB" id="A0A6I1FRG0"/>
<evidence type="ECO:0000256" key="4">
    <source>
        <dbReference type="ARBA" id="ARBA00022692"/>
    </source>
</evidence>
<evidence type="ECO:0000256" key="2">
    <source>
        <dbReference type="ARBA" id="ARBA00022475"/>
    </source>
</evidence>
<dbReference type="RefSeq" id="WP_152151158.1">
    <property type="nucleotide sequence ID" value="NZ_WEIO01000004.1"/>
</dbReference>
<dbReference type="InterPro" id="IPR010656">
    <property type="entry name" value="DctM"/>
</dbReference>
<organism evidence="9 10">
    <name type="scientific">Bacillus aerolatus</name>
    <dbReference type="NCBI Taxonomy" id="2653354"/>
    <lineage>
        <taxon>Bacteria</taxon>
        <taxon>Bacillati</taxon>
        <taxon>Bacillota</taxon>
        <taxon>Bacilli</taxon>
        <taxon>Bacillales</taxon>
        <taxon>Bacillaceae</taxon>
        <taxon>Bacillus</taxon>
    </lineage>
</organism>
<dbReference type="PANTHER" id="PTHR33362:SF3">
    <property type="entry name" value="SIALIC ACID TRAP TRANSPORTER PERMEASE PROTEIN SIAT"/>
    <property type="match status" value="1"/>
</dbReference>
<feature type="transmembrane region" description="Helical" evidence="7">
    <location>
        <begin position="102"/>
        <end position="124"/>
    </location>
</feature>
<protein>
    <submittedName>
        <fullName evidence="9">TRAP transporter large permease subunit</fullName>
    </submittedName>
</protein>
<dbReference type="GO" id="GO:0005886">
    <property type="term" value="C:plasma membrane"/>
    <property type="evidence" value="ECO:0007669"/>
    <property type="project" value="UniProtKB-SubCell"/>
</dbReference>
<keyword evidence="5 7" id="KW-1133">Transmembrane helix</keyword>
<feature type="transmembrane region" description="Helical" evidence="7">
    <location>
        <begin position="391"/>
        <end position="412"/>
    </location>
</feature>
<dbReference type="InterPro" id="IPR004681">
    <property type="entry name" value="TRAP_DctM"/>
</dbReference>
<feature type="transmembrane region" description="Helical" evidence="7">
    <location>
        <begin position="357"/>
        <end position="379"/>
    </location>
</feature>
<evidence type="ECO:0000256" key="5">
    <source>
        <dbReference type="ARBA" id="ARBA00022989"/>
    </source>
</evidence>
<feature type="transmembrane region" description="Helical" evidence="7">
    <location>
        <begin position="332"/>
        <end position="351"/>
    </location>
</feature>
<comment type="caution">
    <text evidence="9">The sequence shown here is derived from an EMBL/GenBank/DDBJ whole genome shotgun (WGS) entry which is preliminary data.</text>
</comment>
<feature type="transmembrane region" description="Helical" evidence="7">
    <location>
        <begin position="170"/>
        <end position="191"/>
    </location>
</feature>
<feature type="transmembrane region" description="Helical" evidence="7">
    <location>
        <begin position="77"/>
        <end position="96"/>
    </location>
</feature>
<comment type="subcellular location">
    <subcellularLocation>
        <location evidence="1">Cell inner membrane</location>
        <topology evidence="1">Multi-pass membrane protein</topology>
    </subcellularLocation>
</comment>
<name>A0A6I1FRG0_9BACI</name>
<evidence type="ECO:0000313" key="9">
    <source>
        <dbReference type="EMBL" id="KAB7707168.1"/>
    </source>
</evidence>
<keyword evidence="3" id="KW-0997">Cell inner membrane</keyword>
<dbReference type="Proteomes" id="UP000429595">
    <property type="component" value="Unassembled WGS sequence"/>
</dbReference>
<keyword evidence="6 7" id="KW-0472">Membrane</keyword>
<evidence type="ECO:0000256" key="6">
    <source>
        <dbReference type="ARBA" id="ARBA00023136"/>
    </source>
</evidence>
<accession>A0A6I1FRG0</accession>
<keyword evidence="2" id="KW-1003">Cell membrane</keyword>
<keyword evidence="10" id="KW-1185">Reference proteome</keyword>
<reference evidence="9 10" key="1">
    <citation type="submission" date="2019-10" db="EMBL/GenBank/DDBJ databases">
        <title>Bacillus aerolatum sp. nov., isolated from bioaerosol of sport playgrounds.</title>
        <authorList>
            <person name="Chen P."/>
            <person name="Zhang G."/>
        </authorList>
    </citation>
    <scope>NUCLEOTIDE SEQUENCE [LARGE SCALE GENOMIC DNA]</scope>
    <source>
        <strain evidence="9 10">CX253</strain>
    </source>
</reference>
<feature type="transmembrane region" description="Helical" evidence="7">
    <location>
        <begin position="145"/>
        <end position="164"/>
    </location>
</feature>
<dbReference type="NCBIfam" id="TIGR00786">
    <property type="entry name" value="dctM"/>
    <property type="match status" value="1"/>
</dbReference>
<dbReference type="EMBL" id="WEIO01000004">
    <property type="protein sequence ID" value="KAB7707168.1"/>
    <property type="molecule type" value="Genomic_DNA"/>
</dbReference>
<keyword evidence="4 7" id="KW-0812">Transmembrane</keyword>
<evidence type="ECO:0000259" key="8">
    <source>
        <dbReference type="Pfam" id="PF06808"/>
    </source>
</evidence>
<feature type="transmembrane region" description="Helical" evidence="7">
    <location>
        <begin position="270"/>
        <end position="291"/>
    </location>
</feature>
<dbReference type="PIRSF" id="PIRSF006066">
    <property type="entry name" value="HI0050"/>
    <property type="match status" value="1"/>
</dbReference>
<feature type="transmembrane region" description="Helical" evidence="7">
    <location>
        <begin position="212"/>
        <end position="233"/>
    </location>
</feature>
<feature type="transmembrane region" description="Helical" evidence="7">
    <location>
        <begin position="46"/>
        <end position="65"/>
    </location>
</feature>
<feature type="transmembrane region" description="Helical" evidence="7">
    <location>
        <begin position="239"/>
        <end position="258"/>
    </location>
</feature>
<evidence type="ECO:0000256" key="3">
    <source>
        <dbReference type="ARBA" id="ARBA00022519"/>
    </source>
</evidence>
<dbReference type="GO" id="GO:0022857">
    <property type="term" value="F:transmembrane transporter activity"/>
    <property type="evidence" value="ECO:0007669"/>
    <property type="project" value="TreeGrafter"/>
</dbReference>
<gene>
    <name evidence="9" type="ORF">F9802_09170</name>
</gene>
<dbReference type="Pfam" id="PF06808">
    <property type="entry name" value="DctM"/>
    <property type="match status" value="1"/>
</dbReference>
<dbReference type="PANTHER" id="PTHR33362">
    <property type="entry name" value="SIALIC ACID TRAP TRANSPORTER PERMEASE PROTEIN SIAT-RELATED"/>
    <property type="match status" value="1"/>
</dbReference>